<organism evidence="1 2">
    <name type="scientific">Musa acuminata subsp. malaccensis</name>
    <name type="common">Wild banana</name>
    <name type="synonym">Musa malaccensis</name>
    <dbReference type="NCBI Taxonomy" id="214687"/>
    <lineage>
        <taxon>Eukaryota</taxon>
        <taxon>Viridiplantae</taxon>
        <taxon>Streptophyta</taxon>
        <taxon>Embryophyta</taxon>
        <taxon>Tracheophyta</taxon>
        <taxon>Spermatophyta</taxon>
        <taxon>Magnoliopsida</taxon>
        <taxon>Liliopsida</taxon>
        <taxon>Zingiberales</taxon>
        <taxon>Musaceae</taxon>
        <taxon>Musa</taxon>
    </lineage>
</organism>
<evidence type="ECO:0000313" key="2">
    <source>
        <dbReference type="Proteomes" id="UP000012960"/>
    </source>
</evidence>
<protein>
    <submittedName>
        <fullName evidence="1">Uncharacterized protein</fullName>
    </submittedName>
</protein>
<dbReference type="AlphaFoldDB" id="A0A804IYF9"/>
<proteinExistence type="predicted"/>
<dbReference type="Proteomes" id="UP000012960">
    <property type="component" value="Unplaced"/>
</dbReference>
<accession>A0A804IYF9</accession>
<dbReference type="EnsemblPlants" id="Ma04_t38230.1">
    <property type="protein sequence ID" value="Ma04_p38230.1"/>
    <property type="gene ID" value="Ma04_g38230"/>
</dbReference>
<name>A0A804IYF9_MUSAM</name>
<reference evidence="1" key="1">
    <citation type="submission" date="2021-05" db="UniProtKB">
        <authorList>
            <consortium name="EnsemblPlants"/>
        </authorList>
    </citation>
    <scope>IDENTIFICATION</scope>
    <source>
        <strain evidence="1">subsp. malaccensis</strain>
    </source>
</reference>
<evidence type="ECO:0000313" key="1">
    <source>
        <dbReference type="EnsemblPlants" id="Ma04_p38230.1"/>
    </source>
</evidence>
<keyword evidence="2" id="KW-1185">Reference proteome</keyword>
<sequence>MAILFGLLQLGHETHSSDHWIPVTGTRDGPSDEILLLFENCVFFCKKRMVIAISSFKSSSINSTRGTSSSGISLERASFGTQLSRCQKMCPTQLRWCCDPFMAPKLSGMIHDVRSTISLLVESATLKTDREMIS</sequence>
<dbReference type="InParanoid" id="A0A804IYF9"/>
<dbReference type="Gramene" id="Ma04_t38230.1">
    <property type="protein sequence ID" value="Ma04_p38230.1"/>
    <property type="gene ID" value="Ma04_g38230"/>
</dbReference>